<dbReference type="AlphaFoldDB" id="A0A151ZCF2"/>
<evidence type="ECO:0000313" key="1">
    <source>
        <dbReference type="EMBL" id="KYQ91633.1"/>
    </source>
</evidence>
<protein>
    <submittedName>
        <fullName evidence="1">Uncharacterized protein</fullName>
    </submittedName>
</protein>
<reference evidence="1 2" key="1">
    <citation type="submission" date="2015-12" db="EMBL/GenBank/DDBJ databases">
        <title>Dictyostelia acquired genes for synthesis and detection of signals that induce cell-type specialization by lateral gene transfer from prokaryotes.</title>
        <authorList>
            <person name="Gloeckner G."/>
            <person name="Schaap P."/>
        </authorList>
    </citation>
    <scope>NUCLEOTIDE SEQUENCE [LARGE SCALE GENOMIC DNA]</scope>
    <source>
        <strain evidence="1 2">TK</strain>
    </source>
</reference>
<keyword evidence="2" id="KW-1185">Reference proteome</keyword>
<evidence type="ECO:0000313" key="2">
    <source>
        <dbReference type="Proteomes" id="UP000076078"/>
    </source>
</evidence>
<dbReference type="InParanoid" id="A0A151ZCF2"/>
<name>A0A151ZCF2_TIELA</name>
<comment type="caution">
    <text evidence="1">The sequence shown here is derived from an EMBL/GenBank/DDBJ whole genome shotgun (WGS) entry which is preliminary data.</text>
</comment>
<sequence length="162" mass="18296">MEKMNNNNNISKKRTFTNFLNEASEELNENTSSIKIKKHRDFSTQEQQPNFGEKNKQVIQDNELNIGDTSIDSKISSISAATSGISSISTISSTSGYPTSFDIFTSIQFINDIESLNLQLRDSNEYVNKISFELTTYETKLKSMINTNVLLDLKEKDMDGSQ</sequence>
<organism evidence="1 2">
    <name type="scientific">Tieghemostelium lacteum</name>
    <name type="common">Slime mold</name>
    <name type="synonym">Dictyostelium lacteum</name>
    <dbReference type="NCBI Taxonomy" id="361077"/>
    <lineage>
        <taxon>Eukaryota</taxon>
        <taxon>Amoebozoa</taxon>
        <taxon>Evosea</taxon>
        <taxon>Eumycetozoa</taxon>
        <taxon>Dictyostelia</taxon>
        <taxon>Dictyosteliales</taxon>
        <taxon>Raperosteliaceae</taxon>
        <taxon>Tieghemostelium</taxon>
    </lineage>
</organism>
<accession>A0A151ZCF2</accession>
<dbReference type="EMBL" id="LODT01000034">
    <property type="protein sequence ID" value="KYQ91633.1"/>
    <property type="molecule type" value="Genomic_DNA"/>
</dbReference>
<proteinExistence type="predicted"/>
<gene>
    <name evidence="1" type="ORF">DLAC_07405</name>
</gene>
<dbReference type="Proteomes" id="UP000076078">
    <property type="component" value="Unassembled WGS sequence"/>
</dbReference>